<reference evidence="2" key="1">
    <citation type="journal article" date="2019" name="Int. J. Syst. Evol. Microbiol.">
        <title>The Global Catalogue of Microorganisms (GCM) 10K type strain sequencing project: providing services to taxonomists for standard genome sequencing and annotation.</title>
        <authorList>
            <consortium name="The Broad Institute Genomics Platform"/>
            <consortium name="The Broad Institute Genome Sequencing Center for Infectious Disease"/>
            <person name="Wu L."/>
            <person name="Ma J."/>
        </authorList>
    </citation>
    <scope>NUCLEOTIDE SEQUENCE [LARGE SCALE GENOMIC DNA]</scope>
    <source>
        <strain evidence="2">KACC 11904</strain>
    </source>
</reference>
<sequence>MGKITVFYDFHEERKHPVLMSIRIADGALDWSRTMLYVRLTAPFQELHLEEIPEDAAGLSVLLEDLVVSDKHSHSVGIHLTALKQRHAHLIADFTSIDYLWLRMYDIEEVLEATYPFQSSLTEESEK</sequence>
<comment type="caution">
    <text evidence="1">The sequence shown here is derived from an EMBL/GenBank/DDBJ whole genome shotgun (WGS) entry which is preliminary data.</text>
</comment>
<keyword evidence="2" id="KW-1185">Reference proteome</keyword>
<name>A0ABW0KBM7_9BACL</name>
<evidence type="ECO:0000313" key="1">
    <source>
        <dbReference type="EMBL" id="MFC5450808.1"/>
    </source>
</evidence>
<dbReference type="Proteomes" id="UP001596044">
    <property type="component" value="Unassembled WGS sequence"/>
</dbReference>
<organism evidence="1 2">
    <name type="scientific">Paenibacillus aestuarii</name>
    <dbReference type="NCBI Taxonomy" id="516965"/>
    <lineage>
        <taxon>Bacteria</taxon>
        <taxon>Bacillati</taxon>
        <taxon>Bacillota</taxon>
        <taxon>Bacilli</taxon>
        <taxon>Bacillales</taxon>
        <taxon>Paenibacillaceae</taxon>
        <taxon>Paenibacillus</taxon>
    </lineage>
</organism>
<proteinExistence type="predicted"/>
<evidence type="ECO:0000313" key="2">
    <source>
        <dbReference type="Proteomes" id="UP001596044"/>
    </source>
</evidence>
<dbReference type="EMBL" id="JBHSMJ010000029">
    <property type="protein sequence ID" value="MFC5450808.1"/>
    <property type="molecule type" value="Genomic_DNA"/>
</dbReference>
<protein>
    <submittedName>
        <fullName evidence="1">Uncharacterized protein</fullName>
    </submittedName>
</protein>
<accession>A0ABW0KBM7</accession>
<dbReference type="RefSeq" id="WP_270878910.1">
    <property type="nucleotide sequence ID" value="NZ_JAQFVF010000022.1"/>
</dbReference>
<gene>
    <name evidence="1" type="ORF">ACFPOG_21365</name>
</gene>